<evidence type="ECO:0000256" key="8">
    <source>
        <dbReference type="ARBA" id="ARBA00023134"/>
    </source>
</evidence>
<reference evidence="13" key="1">
    <citation type="submission" date="2023-04" db="EMBL/GenBank/DDBJ databases">
        <title>Complete genome sequence of Temperatibacter marinus.</title>
        <authorList>
            <person name="Rong J.-C."/>
            <person name="Yi M.-L."/>
            <person name="Zhao Q."/>
        </authorList>
    </citation>
    <scope>NUCLEOTIDE SEQUENCE</scope>
    <source>
        <strain evidence="13">NBRC 110045</strain>
    </source>
</reference>
<comment type="cofactor">
    <cofactor evidence="11">
        <name>Zn(2+)</name>
        <dbReference type="ChEBI" id="CHEBI:29105"/>
    </cofactor>
    <text evidence="11">Binds 1 zinc ion per subunit.</text>
</comment>
<keyword evidence="3 11" id="KW-0686">Riboflavin biosynthesis</keyword>
<dbReference type="SUPFAM" id="SSF142695">
    <property type="entry name" value="RibA-like"/>
    <property type="match status" value="1"/>
</dbReference>
<dbReference type="CDD" id="cd00641">
    <property type="entry name" value="GTP_cyclohydro2"/>
    <property type="match status" value="1"/>
</dbReference>
<dbReference type="FunFam" id="3.40.50.10990:FF:000001">
    <property type="entry name" value="Riboflavin biosynthesis protein RibBA"/>
    <property type="match status" value="1"/>
</dbReference>
<feature type="binding site" evidence="11">
    <location>
        <position position="241"/>
    </location>
    <ligand>
        <name>GTP</name>
        <dbReference type="ChEBI" id="CHEBI:37565"/>
    </ligand>
</feature>
<evidence type="ECO:0000256" key="11">
    <source>
        <dbReference type="HAMAP-Rule" id="MF_00179"/>
    </source>
</evidence>
<dbReference type="GO" id="GO:0003935">
    <property type="term" value="F:GTP cyclohydrolase II activity"/>
    <property type="evidence" value="ECO:0007669"/>
    <property type="project" value="UniProtKB-UniRule"/>
</dbReference>
<dbReference type="InterPro" id="IPR000926">
    <property type="entry name" value="RibA"/>
</dbReference>
<comment type="function">
    <text evidence="9 11">Catalyzes the conversion of GTP to 2,5-diamino-6-ribosylamino-4(3H)-pyrimidinone 5'-phosphate (DARP), formate and pyrophosphate.</text>
</comment>
<protein>
    <recommendedName>
        <fullName evidence="11">GTP cyclohydrolase-2</fullName>
        <ecNumber evidence="11">3.5.4.25</ecNumber>
    </recommendedName>
    <alternativeName>
        <fullName evidence="11">GTP cyclohydrolase II</fullName>
    </alternativeName>
</protein>
<evidence type="ECO:0000256" key="4">
    <source>
        <dbReference type="ARBA" id="ARBA00022723"/>
    </source>
</evidence>
<dbReference type="NCBIfam" id="TIGR00505">
    <property type="entry name" value="ribA"/>
    <property type="match status" value="1"/>
</dbReference>
<feature type="binding site" evidence="11">
    <location>
        <position position="225"/>
    </location>
    <ligand>
        <name>Zn(2+)</name>
        <dbReference type="ChEBI" id="CHEBI:29105"/>
        <note>catalytic</note>
    </ligand>
</feature>
<feature type="binding site" evidence="11">
    <location>
        <begin position="220"/>
        <end position="224"/>
    </location>
    <ligand>
        <name>GTP</name>
        <dbReference type="ChEBI" id="CHEBI:37565"/>
    </ligand>
</feature>
<dbReference type="GO" id="GO:0009231">
    <property type="term" value="P:riboflavin biosynthetic process"/>
    <property type="evidence" value="ECO:0007669"/>
    <property type="project" value="UniProtKB-UniRule"/>
</dbReference>
<dbReference type="GO" id="GO:0005525">
    <property type="term" value="F:GTP binding"/>
    <property type="evidence" value="ECO:0007669"/>
    <property type="project" value="UniProtKB-KW"/>
</dbReference>
<accession>A0AA52HBB0</accession>
<dbReference type="GO" id="GO:0008686">
    <property type="term" value="F:3,4-dihydroxy-2-butanone-4-phosphate synthase activity"/>
    <property type="evidence" value="ECO:0007669"/>
    <property type="project" value="TreeGrafter"/>
</dbReference>
<dbReference type="PANTHER" id="PTHR21327:SF47">
    <property type="entry name" value="GTP CYCLOHYDROLASE II DOMAIN-CONTAINING PROTEIN"/>
    <property type="match status" value="1"/>
</dbReference>
<proteinExistence type="inferred from homology"/>
<dbReference type="Gene3D" id="3.40.50.10990">
    <property type="entry name" value="GTP cyclohydrolase II"/>
    <property type="match status" value="1"/>
</dbReference>
<comment type="catalytic activity">
    <reaction evidence="10 11">
        <text>GTP + 4 H2O = 2,5-diamino-6-hydroxy-4-(5-phosphoribosylamino)-pyrimidine + formate + 2 phosphate + 3 H(+)</text>
        <dbReference type="Rhea" id="RHEA:23704"/>
        <dbReference type="ChEBI" id="CHEBI:15377"/>
        <dbReference type="ChEBI" id="CHEBI:15378"/>
        <dbReference type="ChEBI" id="CHEBI:15740"/>
        <dbReference type="ChEBI" id="CHEBI:37565"/>
        <dbReference type="ChEBI" id="CHEBI:43474"/>
        <dbReference type="ChEBI" id="CHEBI:58614"/>
        <dbReference type="EC" id="3.5.4.25"/>
    </reaction>
</comment>
<evidence type="ECO:0000256" key="10">
    <source>
        <dbReference type="ARBA" id="ARBA00049295"/>
    </source>
</evidence>
<dbReference type="RefSeq" id="WP_310799311.1">
    <property type="nucleotide sequence ID" value="NZ_CP123872.1"/>
</dbReference>
<feature type="active site" description="Nucleophile" evidence="11">
    <location>
        <position position="299"/>
    </location>
</feature>
<feature type="binding site" evidence="11">
    <location>
        <begin position="263"/>
        <end position="265"/>
    </location>
    <ligand>
        <name>GTP</name>
        <dbReference type="ChEBI" id="CHEBI:37565"/>
    </ligand>
</feature>
<feature type="domain" description="GTP cyclohydrolase II" evidence="12">
    <location>
        <begin position="178"/>
        <end position="341"/>
    </location>
</feature>
<feature type="binding site" evidence="11">
    <location>
        <position position="285"/>
    </location>
    <ligand>
        <name>GTP</name>
        <dbReference type="ChEBI" id="CHEBI:37565"/>
    </ligand>
</feature>
<dbReference type="EMBL" id="CP123872">
    <property type="protein sequence ID" value="WND03458.1"/>
    <property type="molecule type" value="Genomic_DNA"/>
</dbReference>
<evidence type="ECO:0000256" key="3">
    <source>
        <dbReference type="ARBA" id="ARBA00022619"/>
    </source>
</evidence>
<evidence type="ECO:0000256" key="7">
    <source>
        <dbReference type="ARBA" id="ARBA00022833"/>
    </source>
</evidence>
<dbReference type="NCBIfam" id="NF001591">
    <property type="entry name" value="PRK00393.1"/>
    <property type="match status" value="1"/>
</dbReference>
<evidence type="ECO:0000256" key="6">
    <source>
        <dbReference type="ARBA" id="ARBA00022801"/>
    </source>
</evidence>
<evidence type="ECO:0000256" key="1">
    <source>
        <dbReference type="ARBA" id="ARBA00004853"/>
    </source>
</evidence>
<dbReference type="GO" id="GO:0008270">
    <property type="term" value="F:zinc ion binding"/>
    <property type="evidence" value="ECO:0007669"/>
    <property type="project" value="UniProtKB-UniRule"/>
</dbReference>
<evidence type="ECO:0000256" key="2">
    <source>
        <dbReference type="ARBA" id="ARBA00005520"/>
    </source>
</evidence>
<dbReference type="Proteomes" id="UP001268683">
    <property type="component" value="Chromosome"/>
</dbReference>
<keyword evidence="5 11" id="KW-0547">Nucleotide-binding</keyword>
<evidence type="ECO:0000259" key="12">
    <source>
        <dbReference type="Pfam" id="PF00925"/>
    </source>
</evidence>
<feature type="binding site" evidence="11">
    <location>
        <position position="236"/>
    </location>
    <ligand>
        <name>Zn(2+)</name>
        <dbReference type="ChEBI" id="CHEBI:29105"/>
        <note>catalytic</note>
    </ligand>
</feature>
<comment type="similarity">
    <text evidence="11">Belongs to the GTP cyclohydrolase II family.</text>
</comment>
<name>A0AA52HBB0_9PROT</name>
<keyword evidence="7 11" id="KW-0862">Zinc</keyword>
<gene>
    <name evidence="11 13" type="primary">ribA</name>
    <name evidence="13" type="ORF">QGN29_03615</name>
</gene>
<dbReference type="PANTHER" id="PTHR21327">
    <property type="entry name" value="GTP CYCLOHYDROLASE II-RELATED"/>
    <property type="match status" value="1"/>
</dbReference>
<dbReference type="Pfam" id="PF00925">
    <property type="entry name" value="GTP_cyclohydro2"/>
    <property type="match status" value="1"/>
</dbReference>
<comment type="pathway">
    <text evidence="1 11">Cofactor biosynthesis; riboflavin biosynthesis; 5-amino-6-(D-ribitylamino)uracil from GTP: step 1/4.</text>
</comment>
<feature type="active site" description="Proton acceptor" evidence="11">
    <location>
        <position position="297"/>
    </location>
</feature>
<feature type="binding site" evidence="11">
    <location>
        <position position="320"/>
    </location>
    <ligand>
        <name>GTP</name>
        <dbReference type="ChEBI" id="CHEBI:37565"/>
    </ligand>
</feature>
<evidence type="ECO:0000313" key="14">
    <source>
        <dbReference type="Proteomes" id="UP001268683"/>
    </source>
</evidence>
<feature type="binding site" evidence="11">
    <location>
        <position position="325"/>
    </location>
    <ligand>
        <name>GTP</name>
        <dbReference type="ChEBI" id="CHEBI:37565"/>
    </ligand>
</feature>
<dbReference type="KEGG" id="tmk:QGN29_03615"/>
<dbReference type="EC" id="3.5.4.25" evidence="11"/>
<dbReference type="HAMAP" id="MF_00179">
    <property type="entry name" value="RibA"/>
    <property type="match status" value="1"/>
</dbReference>
<evidence type="ECO:0000313" key="13">
    <source>
        <dbReference type="EMBL" id="WND03458.1"/>
    </source>
</evidence>
<dbReference type="GO" id="GO:0005829">
    <property type="term" value="C:cytosol"/>
    <property type="evidence" value="ECO:0007669"/>
    <property type="project" value="TreeGrafter"/>
</dbReference>
<dbReference type="InterPro" id="IPR032677">
    <property type="entry name" value="GTP_cyclohydro_II"/>
</dbReference>
<organism evidence="13 14">
    <name type="scientific">Temperatibacter marinus</name>
    <dbReference type="NCBI Taxonomy" id="1456591"/>
    <lineage>
        <taxon>Bacteria</taxon>
        <taxon>Pseudomonadati</taxon>
        <taxon>Pseudomonadota</taxon>
        <taxon>Alphaproteobacteria</taxon>
        <taxon>Kordiimonadales</taxon>
        <taxon>Temperatibacteraceae</taxon>
        <taxon>Temperatibacter</taxon>
    </lineage>
</organism>
<keyword evidence="4 11" id="KW-0479">Metal-binding</keyword>
<keyword evidence="8 11" id="KW-0342">GTP-binding</keyword>
<dbReference type="AlphaFoldDB" id="A0AA52HBB0"/>
<dbReference type="InterPro" id="IPR036144">
    <property type="entry name" value="RibA-like_sf"/>
</dbReference>
<keyword evidence="6 11" id="KW-0378">Hydrolase</keyword>
<feature type="binding site" evidence="11">
    <location>
        <position position="238"/>
    </location>
    <ligand>
        <name>Zn(2+)</name>
        <dbReference type="ChEBI" id="CHEBI:29105"/>
        <note>catalytic</note>
    </ligand>
</feature>
<evidence type="ECO:0000256" key="9">
    <source>
        <dbReference type="ARBA" id="ARBA00043932"/>
    </source>
</evidence>
<sequence>MLNFLNSDEQQQAAILRVADDLRRGQPILVREQTRFLMVFPAEFANKQTLPAFDQIIGQKNARLLITDNRALALKVAPKGWPVVGIERPVWFTPEDMVALADPTLDLATPLKGPFKRIDQEPDILSHAAIKALKIARLLPAALVADLDDIPDGLLAVSAENILEYEHKEAELLTMVARANVPLAGAEKAQLVSFRPKSGGVEHIAIVVGDPPRGESVLARLHSECFTGDLLGSLKCDCGEQLSGAIKNIGQAGGGLILYMAQEGRGIGLTSKLKAYSLQDQGYDTVDANTALGFDVDERLFYPAAEMIKQLGFTSIRLMTNNPNKVIGLERAGISIAERVPHYFETNKYNEKYLEVKRDRTGHLL</sequence>
<keyword evidence="14" id="KW-1185">Reference proteome</keyword>
<evidence type="ECO:0000256" key="5">
    <source>
        <dbReference type="ARBA" id="ARBA00022741"/>
    </source>
</evidence>
<comment type="similarity">
    <text evidence="2">In the N-terminal section; belongs to the DHBP synthase family.</text>
</comment>